<dbReference type="GO" id="GO:0003677">
    <property type="term" value="F:DNA binding"/>
    <property type="evidence" value="ECO:0007669"/>
    <property type="project" value="InterPro"/>
</dbReference>
<protein>
    <submittedName>
        <fullName evidence="2">SOS-response transcriptional repressor</fullName>
    </submittedName>
</protein>
<organism evidence="2">
    <name type="scientific">Siphoviridae sp. ctBeL15</name>
    <dbReference type="NCBI Taxonomy" id="2825374"/>
    <lineage>
        <taxon>Viruses</taxon>
        <taxon>Duplodnaviria</taxon>
        <taxon>Heunggongvirae</taxon>
        <taxon>Uroviricota</taxon>
        <taxon>Caudoviricetes</taxon>
    </lineage>
</organism>
<dbReference type="InterPro" id="IPR010982">
    <property type="entry name" value="Lambda_DNA-bd_dom_sf"/>
</dbReference>
<accession>A0A8S5V058</accession>
<dbReference type="SUPFAM" id="SSF47413">
    <property type="entry name" value="lambda repressor-like DNA-binding domains"/>
    <property type="match status" value="1"/>
</dbReference>
<dbReference type="Pfam" id="PF13443">
    <property type="entry name" value="HTH_26"/>
    <property type="match status" value="1"/>
</dbReference>
<evidence type="ECO:0000259" key="1">
    <source>
        <dbReference type="Pfam" id="PF13443"/>
    </source>
</evidence>
<proteinExistence type="predicted"/>
<sequence length="81" mass="9057">MPRITYLDTKNPTEDKIVTLLYGAMETEGVQKQDVAAALGMTTATLLRRKKNPLDFTLGELQKACRKLHIPIDDLRSAITL</sequence>
<name>A0A8S5V058_9CAUD</name>
<dbReference type="EMBL" id="BK016176">
    <property type="protein sequence ID" value="DAG00084.1"/>
    <property type="molecule type" value="Genomic_DNA"/>
</dbReference>
<feature type="domain" description="HTH cro/C1-type" evidence="1">
    <location>
        <begin position="25"/>
        <end position="76"/>
    </location>
</feature>
<reference evidence="2" key="1">
    <citation type="journal article" date="2021" name="Proc. Natl. Acad. Sci. U.S.A.">
        <title>A Catalog of Tens of Thousands of Viruses from Human Metagenomes Reveals Hidden Associations with Chronic Diseases.</title>
        <authorList>
            <person name="Tisza M.J."/>
            <person name="Buck C.B."/>
        </authorList>
    </citation>
    <scope>NUCLEOTIDE SEQUENCE</scope>
    <source>
        <strain evidence="2">CtBeL15</strain>
    </source>
</reference>
<dbReference type="InterPro" id="IPR001387">
    <property type="entry name" value="Cro/C1-type_HTH"/>
</dbReference>
<evidence type="ECO:0000313" key="2">
    <source>
        <dbReference type="EMBL" id="DAG00084.1"/>
    </source>
</evidence>